<dbReference type="EMBL" id="CATOUU010001186">
    <property type="protein sequence ID" value="CAI9978856.1"/>
    <property type="molecule type" value="Genomic_DNA"/>
</dbReference>
<keyword evidence="3" id="KW-1185">Reference proteome</keyword>
<reference evidence="2 3" key="2">
    <citation type="submission" date="2024-07" db="EMBL/GenBank/DDBJ databases">
        <authorList>
            <person name="Akdeniz Z."/>
        </authorList>
    </citation>
    <scope>NUCLEOTIDE SEQUENCE [LARGE SCALE GENOMIC DNA]</scope>
</reference>
<proteinExistence type="predicted"/>
<organism evidence="1">
    <name type="scientific">Hexamita inflata</name>
    <dbReference type="NCBI Taxonomy" id="28002"/>
    <lineage>
        <taxon>Eukaryota</taxon>
        <taxon>Metamonada</taxon>
        <taxon>Diplomonadida</taxon>
        <taxon>Hexamitidae</taxon>
        <taxon>Hexamitinae</taxon>
        <taxon>Hexamita</taxon>
    </lineage>
</organism>
<dbReference type="AlphaFoldDB" id="A0AA86RIS7"/>
<gene>
    <name evidence="1" type="ORF">HINF_LOCUS66501</name>
    <name evidence="2" type="ORF">HINF_LOCUS8268</name>
</gene>
<dbReference type="EMBL" id="CAXDID020000017">
    <property type="protein sequence ID" value="CAL5984775.1"/>
    <property type="molecule type" value="Genomic_DNA"/>
</dbReference>
<keyword evidence="1" id="KW-0371">Homeobox</keyword>
<dbReference type="SUPFAM" id="SSF46689">
    <property type="entry name" value="Homeodomain-like"/>
    <property type="match status" value="1"/>
</dbReference>
<dbReference type="Proteomes" id="UP001642409">
    <property type="component" value="Unassembled WGS sequence"/>
</dbReference>
<dbReference type="InterPro" id="IPR009057">
    <property type="entry name" value="Homeodomain-like_sf"/>
</dbReference>
<evidence type="ECO:0000313" key="1">
    <source>
        <dbReference type="EMBL" id="CAI9978856.1"/>
    </source>
</evidence>
<evidence type="ECO:0000313" key="3">
    <source>
        <dbReference type="Proteomes" id="UP001642409"/>
    </source>
</evidence>
<sequence length="186" mass="22029">MQPNIKVHTDGHYFTEQLNGGQNQVWSLDDEIQLFRTLLICDTNNFLLLEGKFANRTRKQAENKWQNIKRKFDAGVVEWKTIMYGALKLYFESKSVQRKYQMEQYLAIIDEVNKVNNKKHEYLVQLQSRVQKIQSIRVNLMKENDSNCELLGKPVQQPMHQSFNNPVMDEKEVQMMVTNLLKIMNM</sequence>
<comment type="caution">
    <text evidence="1">The sequence shown here is derived from an EMBL/GenBank/DDBJ whole genome shotgun (WGS) entry which is preliminary data.</text>
</comment>
<evidence type="ECO:0000313" key="2">
    <source>
        <dbReference type="EMBL" id="CAL5984775.1"/>
    </source>
</evidence>
<keyword evidence="1" id="KW-0238">DNA-binding</keyword>
<name>A0AA86RIS7_9EUKA</name>
<protein>
    <submittedName>
        <fullName evidence="1">Homeobox-like domain superfamily</fullName>
    </submittedName>
    <submittedName>
        <fullName evidence="2">Homeobox-like_domain superfamily</fullName>
    </submittedName>
</protein>
<reference evidence="1" key="1">
    <citation type="submission" date="2023-06" db="EMBL/GenBank/DDBJ databases">
        <authorList>
            <person name="Kurt Z."/>
        </authorList>
    </citation>
    <scope>NUCLEOTIDE SEQUENCE</scope>
</reference>
<accession>A0AA86RIS7</accession>
<dbReference type="GO" id="GO:0003677">
    <property type="term" value="F:DNA binding"/>
    <property type="evidence" value="ECO:0007669"/>
    <property type="project" value="UniProtKB-KW"/>
</dbReference>